<dbReference type="PROSITE" id="PS50259">
    <property type="entry name" value="G_PROTEIN_RECEP_F3_4"/>
    <property type="match status" value="1"/>
</dbReference>
<organism evidence="16 17">
    <name type="scientific">Dissostichus eleginoides</name>
    <name type="common">Patagonian toothfish</name>
    <name type="synonym">Dissostichus amissus</name>
    <dbReference type="NCBI Taxonomy" id="100907"/>
    <lineage>
        <taxon>Eukaryota</taxon>
        <taxon>Metazoa</taxon>
        <taxon>Chordata</taxon>
        <taxon>Craniata</taxon>
        <taxon>Vertebrata</taxon>
        <taxon>Euteleostomi</taxon>
        <taxon>Actinopterygii</taxon>
        <taxon>Neopterygii</taxon>
        <taxon>Teleostei</taxon>
        <taxon>Neoteleostei</taxon>
        <taxon>Acanthomorphata</taxon>
        <taxon>Eupercaria</taxon>
        <taxon>Perciformes</taxon>
        <taxon>Notothenioidei</taxon>
        <taxon>Nototheniidae</taxon>
        <taxon>Dissostichus</taxon>
    </lineage>
</organism>
<evidence type="ECO:0000256" key="5">
    <source>
        <dbReference type="ARBA" id="ARBA00022729"/>
    </source>
</evidence>
<evidence type="ECO:0000313" key="17">
    <source>
        <dbReference type="Proteomes" id="UP001228049"/>
    </source>
</evidence>
<proteinExistence type="inferred from homology"/>
<evidence type="ECO:0000256" key="6">
    <source>
        <dbReference type="ARBA" id="ARBA00022989"/>
    </source>
</evidence>
<dbReference type="FunFam" id="3.40.50.2300:FF:000063">
    <property type="entry name" value="Gamma-aminobutyric acid type B receptor subunit"/>
    <property type="match status" value="1"/>
</dbReference>
<evidence type="ECO:0000256" key="14">
    <source>
        <dbReference type="SAM" id="Phobius"/>
    </source>
</evidence>
<evidence type="ECO:0000256" key="1">
    <source>
        <dbReference type="ARBA" id="ARBA00004651"/>
    </source>
</evidence>
<gene>
    <name evidence="16" type="ORF">KUDE01_025931</name>
</gene>
<accession>A0AAD9BB43</accession>
<dbReference type="EMBL" id="JASDAP010000025">
    <property type="protein sequence ID" value="KAK1880406.1"/>
    <property type="molecule type" value="Genomic_DNA"/>
</dbReference>
<dbReference type="InterPro" id="IPR002455">
    <property type="entry name" value="GPCR3_GABA-B"/>
</dbReference>
<dbReference type="GO" id="GO:0004965">
    <property type="term" value="F:G protein-coupled GABA receptor activity"/>
    <property type="evidence" value="ECO:0007669"/>
    <property type="project" value="InterPro"/>
</dbReference>
<feature type="region of interest" description="Disordered" evidence="13">
    <location>
        <begin position="260"/>
        <end position="279"/>
    </location>
</feature>
<keyword evidence="11" id="KW-0807">Transducer</keyword>
<comment type="similarity">
    <text evidence="2">Belongs to the G-protein coupled receptor 3 family. GABA-B receptor subfamily.</text>
</comment>
<evidence type="ECO:0000256" key="4">
    <source>
        <dbReference type="ARBA" id="ARBA00022692"/>
    </source>
</evidence>
<comment type="caution">
    <text evidence="16">The sequence shown here is derived from an EMBL/GenBank/DDBJ whole genome shotgun (WGS) entry which is preliminary data.</text>
</comment>
<evidence type="ECO:0000256" key="7">
    <source>
        <dbReference type="ARBA" id="ARBA00023040"/>
    </source>
</evidence>
<feature type="non-terminal residue" evidence="16">
    <location>
        <position position="1"/>
    </location>
</feature>
<dbReference type="PRINTS" id="PR00248">
    <property type="entry name" value="GPCRMGR"/>
</dbReference>
<keyword evidence="5" id="KW-0732">Signal</keyword>
<dbReference type="InterPro" id="IPR017978">
    <property type="entry name" value="GPCR_3_C"/>
</dbReference>
<dbReference type="Pfam" id="PF01094">
    <property type="entry name" value="ANF_receptor"/>
    <property type="match status" value="1"/>
</dbReference>
<feature type="transmembrane region" description="Helical" evidence="14">
    <location>
        <begin position="427"/>
        <end position="448"/>
    </location>
</feature>
<dbReference type="SUPFAM" id="SSF53822">
    <property type="entry name" value="Periplasmic binding protein-like I"/>
    <property type="match status" value="1"/>
</dbReference>
<reference evidence="16" key="1">
    <citation type="submission" date="2023-04" db="EMBL/GenBank/DDBJ databases">
        <title>Chromosome-level genome of Chaenocephalus aceratus.</title>
        <authorList>
            <person name="Park H."/>
        </authorList>
    </citation>
    <scope>NUCLEOTIDE SEQUENCE</scope>
    <source>
        <strain evidence="16">DE</strain>
        <tissue evidence="16">Muscle</tissue>
    </source>
</reference>
<dbReference type="PANTHER" id="PTHR10519">
    <property type="entry name" value="GABA-B RECEPTOR"/>
    <property type="match status" value="1"/>
</dbReference>
<dbReference type="CDD" id="cd06366">
    <property type="entry name" value="PBP1_GABAb_receptor"/>
    <property type="match status" value="1"/>
</dbReference>
<keyword evidence="7" id="KW-0297">G-protein coupled receptor</keyword>
<dbReference type="AlphaFoldDB" id="A0AAD9BB43"/>
<dbReference type="InterPro" id="IPR000337">
    <property type="entry name" value="GPCR_3"/>
</dbReference>
<keyword evidence="17" id="KW-1185">Reference proteome</keyword>
<feature type="transmembrane region" description="Helical" evidence="14">
    <location>
        <begin position="543"/>
        <end position="564"/>
    </location>
</feature>
<name>A0AAD9BB43_DISEL</name>
<sequence>LSFAATTPVLADKKKYPNFFRTVPSDNAVNPAVVKFLTFYNWSRVGTLTQDVQRFSEVRNDLTSELEKADIQIADTESFSNDPCVNVKKLKDNDVRIIIGQFDENLASKVFCCAYNLNMFGSKYQWIIPGWYQGNWWEQANSTNCTTKKLLTAMEGYISVDFEPLSARQIKGISGRTPKEYEREYSRELQQKGVESSKFHGFAYDGIWVIAKTLTRVMELLRVKQRQNTFHNFTVDDREVGKMVLDVMNETNFFGVTHTRSSGSALAPPPSTLTSLSTDPLGVADQEQADIESFLRDSRKQSSAGILMALGPNRVHSTLISVLRYICAKRQLQQQESDHGGLHIIDLAAVRAAEKKADGQVMFRNGERMGTIKFNQFQEGREVKVGEYNAIADVLDLINNSIRFQGVEPPKDRTFVRLQRRHINVPLYSILSTITILGMLMAGAFLFFNIKNRNHRLIKMSSPYMNNLIILGGMLSYASIFLFGLDGGFVSDKEFETLCTVRTWILIVGYTTAFGAMFAKTWRVHAIFKNAKMKKKIIKDQKLLIIVGGMLLIDLCILICWQIVDPLKRTVEEYSLECMQSGPRGVFSDSKPPARGEL</sequence>
<protein>
    <recommendedName>
        <fullName evidence="12">Gamma-aminobutyric acid type B receptor subunit 2</fullName>
    </recommendedName>
</protein>
<evidence type="ECO:0000256" key="3">
    <source>
        <dbReference type="ARBA" id="ARBA00022475"/>
    </source>
</evidence>
<dbReference type="PANTHER" id="PTHR10519:SF74">
    <property type="entry name" value="GAMMA-AMINOBUTYRIC ACID TYPE B RECEPTOR SUBUNIT 2"/>
    <property type="match status" value="1"/>
</dbReference>
<dbReference type="InterPro" id="IPR002457">
    <property type="entry name" value="GPCR_3_GABA_rcpt_B2"/>
</dbReference>
<keyword evidence="9 16" id="KW-0675">Receptor</keyword>
<keyword evidence="8 14" id="KW-0472">Membrane</keyword>
<dbReference type="InterPro" id="IPR028082">
    <property type="entry name" value="Peripla_BP_I"/>
</dbReference>
<feature type="transmembrane region" description="Helical" evidence="14">
    <location>
        <begin position="468"/>
        <end position="489"/>
    </location>
</feature>
<evidence type="ECO:0000256" key="12">
    <source>
        <dbReference type="ARBA" id="ARBA00073785"/>
    </source>
</evidence>
<evidence type="ECO:0000313" key="16">
    <source>
        <dbReference type="EMBL" id="KAK1880406.1"/>
    </source>
</evidence>
<evidence type="ECO:0000256" key="2">
    <source>
        <dbReference type="ARBA" id="ARBA00008991"/>
    </source>
</evidence>
<keyword evidence="4 14" id="KW-0812">Transmembrane</keyword>
<feature type="transmembrane region" description="Helical" evidence="14">
    <location>
        <begin position="501"/>
        <end position="522"/>
    </location>
</feature>
<evidence type="ECO:0000256" key="9">
    <source>
        <dbReference type="ARBA" id="ARBA00023170"/>
    </source>
</evidence>
<dbReference type="InterPro" id="IPR001828">
    <property type="entry name" value="ANF_lig-bd_rcpt"/>
</dbReference>
<evidence type="ECO:0000256" key="8">
    <source>
        <dbReference type="ARBA" id="ARBA00023136"/>
    </source>
</evidence>
<evidence type="ECO:0000259" key="15">
    <source>
        <dbReference type="PROSITE" id="PS50259"/>
    </source>
</evidence>
<feature type="domain" description="G-protein coupled receptors family 3 profile" evidence="15">
    <location>
        <begin position="427"/>
        <end position="566"/>
    </location>
</feature>
<dbReference type="GO" id="GO:0007214">
    <property type="term" value="P:gamma-aminobutyric acid signaling pathway"/>
    <property type="evidence" value="ECO:0007669"/>
    <property type="project" value="TreeGrafter"/>
</dbReference>
<evidence type="ECO:0000256" key="10">
    <source>
        <dbReference type="ARBA" id="ARBA00023180"/>
    </source>
</evidence>
<dbReference type="Gene3D" id="3.40.50.2300">
    <property type="match status" value="2"/>
</dbReference>
<evidence type="ECO:0000256" key="11">
    <source>
        <dbReference type="ARBA" id="ARBA00023224"/>
    </source>
</evidence>
<dbReference type="Pfam" id="PF00003">
    <property type="entry name" value="7tm_3"/>
    <property type="match status" value="1"/>
</dbReference>
<keyword evidence="3" id="KW-1003">Cell membrane</keyword>
<keyword evidence="6 14" id="KW-1133">Transmembrane helix</keyword>
<dbReference type="Proteomes" id="UP001228049">
    <property type="component" value="Unassembled WGS sequence"/>
</dbReference>
<keyword evidence="10" id="KW-0325">Glycoprotein</keyword>
<dbReference type="PRINTS" id="PR01176">
    <property type="entry name" value="GABABRECEPTR"/>
</dbReference>
<evidence type="ECO:0000256" key="13">
    <source>
        <dbReference type="SAM" id="MobiDB-lite"/>
    </source>
</evidence>
<comment type="subcellular location">
    <subcellularLocation>
        <location evidence="1">Cell membrane</location>
        <topology evidence="1">Multi-pass membrane protein</topology>
    </subcellularLocation>
</comment>
<dbReference type="PRINTS" id="PR01178">
    <property type="entry name" value="GABAB2RECPTR"/>
</dbReference>
<dbReference type="GO" id="GO:0038039">
    <property type="term" value="C:G protein-coupled receptor heterodimeric complex"/>
    <property type="evidence" value="ECO:0007669"/>
    <property type="project" value="TreeGrafter"/>
</dbReference>